<keyword evidence="1" id="KW-0614">Plasmid</keyword>
<geneLocation type="plasmid" evidence="1 2">
    <name>AZOBR_p2</name>
</geneLocation>
<proteinExistence type="predicted"/>
<dbReference type="Proteomes" id="UP000007319">
    <property type="component" value="Plasmid AZOBR_p2"/>
</dbReference>
<name>A0A9P1NQI0_9PROT</name>
<keyword evidence="2" id="KW-1185">Reference proteome</keyword>
<gene>
    <name evidence="1" type="ORF">AZOBR_p210179</name>
</gene>
<accession>A0A9P1NQI0</accession>
<dbReference type="AlphaFoldDB" id="A0A9P1NQI0"/>
<dbReference type="EMBL" id="HE577329">
    <property type="protein sequence ID" value="CCD01515.1"/>
    <property type="molecule type" value="Genomic_DNA"/>
</dbReference>
<dbReference type="KEGG" id="abs:AZOBR_p210179"/>
<evidence type="ECO:0000313" key="2">
    <source>
        <dbReference type="Proteomes" id="UP000007319"/>
    </source>
</evidence>
<sequence>MSGSTASSAATDPSALLISPGACAVIQRMTRRGACSLASGRKQKFPLSSPIFDKRKILF</sequence>
<protein>
    <submittedName>
        <fullName evidence="1">Uncharacterized protein</fullName>
    </submittedName>
</protein>
<reference evidence="1 2" key="1">
    <citation type="journal article" date="2011" name="PLoS Genet.">
        <title>Azospirillum genomes reveal transition of bacteria from aquatic to terrestrial environments.</title>
        <authorList>
            <person name="Wisniewski-Dye F."/>
            <person name="Borziak K."/>
            <person name="Khalsa-Moyers G."/>
            <person name="Alexandre G."/>
            <person name="Sukharnikov L.O."/>
            <person name="Wuichet K."/>
            <person name="Hurst G.B."/>
            <person name="McDonald W.H."/>
            <person name="Robertson J.S."/>
            <person name="Barbe V."/>
            <person name="Calteau A."/>
            <person name="Rouy Z."/>
            <person name="Mangenot S."/>
            <person name="Prigent-Combaret C."/>
            <person name="Normand P."/>
            <person name="Boyer M."/>
            <person name="Siguier P."/>
            <person name="Dessaux Y."/>
            <person name="Elmerich C."/>
            <person name="Condemine G."/>
            <person name="Krishnen G."/>
            <person name="Kennedy I."/>
            <person name="Paterson A.H."/>
            <person name="Gonzalez V."/>
            <person name="Mavingui P."/>
            <person name="Zhulin I.B."/>
        </authorList>
    </citation>
    <scope>NUCLEOTIDE SEQUENCE [LARGE SCALE GENOMIC DNA]</scope>
    <source>
        <strain evidence="1 2">Sp245</strain>
    </source>
</reference>
<organism evidence="1 2">
    <name type="scientific">Azospirillum baldaniorum</name>
    <dbReference type="NCBI Taxonomy" id="1064539"/>
    <lineage>
        <taxon>Bacteria</taxon>
        <taxon>Pseudomonadati</taxon>
        <taxon>Pseudomonadota</taxon>
        <taxon>Alphaproteobacteria</taxon>
        <taxon>Rhodospirillales</taxon>
        <taxon>Azospirillaceae</taxon>
        <taxon>Azospirillum</taxon>
    </lineage>
</organism>
<evidence type="ECO:0000313" key="1">
    <source>
        <dbReference type="EMBL" id="CCD01515.1"/>
    </source>
</evidence>